<dbReference type="PROSITE" id="PS50157">
    <property type="entry name" value="ZINC_FINGER_C2H2_2"/>
    <property type="match status" value="1"/>
</dbReference>
<feature type="region of interest" description="Disordered" evidence="9">
    <location>
        <begin position="404"/>
        <end position="431"/>
    </location>
</feature>
<protein>
    <recommendedName>
        <fullName evidence="10">C2H2-type domain-containing protein</fullName>
    </recommendedName>
</protein>
<evidence type="ECO:0000256" key="1">
    <source>
        <dbReference type="ARBA" id="ARBA00022723"/>
    </source>
</evidence>
<organism evidence="11 12">
    <name type="scientific">Canavalia gladiata</name>
    <name type="common">Sword bean</name>
    <name type="synonym">Dolichos gladiatus</name>
    <dbReference type="NCBI Taxonomy" id="3824"/>
    <lineage>
        <taxon>Eukaryota</taxon>
        <taxon>Viridiplantae</taxon>
        <taxon>Streptophyta</taxon>
        <taxon>Embryophyta</taxon>
        <taxon>Tracheophyta</taxon>
        <taxon>Spermatophyta</taxon>
        <taxon>Magnoliopsida</taxon>
        <taxon>eudicotyledons</taxon>
        <taxon>Gunneridae</taxon>
        <taxon>Pentapetalae</taxon>
        <taxon>rosids</taxon>
        <taxon>fabids</taxon>
        <taxon>Fabales</taxon>
        <taxon>Fabaceae</taxon>
        <taxon>Papilionoideae</taxon>
        <taxon>50 kb inversion clade</taxon>
        <taxon>NPAAA clade</taxon>
        <taxon>indigoferoid/millettioid clade</taxon>
        <taxon>Phaseoleae</taxon>
        <taxon>Canavalia</taxon>
    </lineage>
</organism>
<dbReference type="GO" id="GO:0003677">
    <property type="term" value="F:DNA binding"/>
    <property type="evidence" value="ECO:0007669"/>
    <property type="project" value="UniProtKB-KW"/>
</dbReference>
<dbReference type="SUPFAM" id="SSF57667">
    <property type="entry name" value="beta-beta-alpha zinc fingers"/>
    <property type="match status" value="1"/>
</dbReference>
<dbReference type="InterPro" id="IPR055187">
    <property type="entry name" value="C2CH-3rd_BIRD-IDD"/>
</dbReference>
<dbReference type="PROSITE" id="PS00028">
    <property type="entry name" value="ZINC_FINGER_C2H2_1"/>
    <property type="match status" value="1"/>
</dbReference>
<dbReference type="FunFam" id="3.30.160.60:FF:000131">
    <property type="entry name" value="protein indeterminate-domain 5, chloroplastic-like"/>
    <property type="match status" value="1"/>
</dbReference>
<feature type="domain" description="C2H2-type" evidence="10">
    <location>
        <begin position="62"/>
        <end position="84"/>
    </location>
</feature>
<dbReference type="AlphaFoldDB" id="A0AAN9M530"/>
<proteinExistence type="predicted"/>
<keyword evidence="6" id="KW-0238">DNA-binding</keyword>
<keyword evidence="12" id="KW-1185">Reference proteome</keyword>
<dbReference type="Pfam" id="PF22995">
    <property type="entry name" value="C2CH-3rd_BIRD-IDD"/>
    <property type="match status" value="1"/>
</dbReference>
<evidence type="ECO:0000256" key="4">
    <source>
        <dbReference type="ARBA" id="ARBA00022833"/>
    </source>
</evidence>
<evidence type="ECO:0000313" key="11">
    <source>
        <dbReference type="EMBL" id="KAK7345583.1"/>
    </source>
</evidence>
<dbReference type="InterPro" id="IPR055185">
    <property type="entry name" value="C2CH-4th_BIRD-IDD"/>
</dbReference>
<gene>
    <name evidence="11" type="ORF">VNO77_16189</name>
</gene>
<evidence type="ECO:0000256" key="6">
    <source>
        <dbReference type="ARBA" id="ARBA00023125"/>
    </source>
</evidence>
<dbReference type="SMART" id="SM00355">
    <property type="entry name" value="ZnF_C2H2"/>
    <property type="match status" value="3"/>
</dbReference>
<evidence type="ECO:0000256" key="3">
    <source>
        <dbReference type="ARBA" id="ARBA00022771"/>
    </source>
</evidence>
<accession>A0AAN9M530</accession>
<dbReference type="GO" id="GO:0003700">
    <property type="term" value="F:DNA-binding transcription factor activity"/>
    <property type="evidence" value="ECO:0007669"/>
    <property type="project" value="TreeGrafter"/>
</dbReference>
<dbReference type="Pfam" id="PF22996">
    <property type="entry name" value="C2H2-2nd_BIRD-IDD"/>
    <property type="match status" value="1"/>
</dbReference>
<keyword evidence="5" id="KW-0805">Transcription regulation</keyword>
<dbReference type="InterPro" id="IPR055186">
    <property type="entry name" value="C2H2-2nd_BIRD-IDD"/>
</dbReference>
<dbReference type="Gene3D" id="3.30.160.60">
    <property type="entry name" value="Classic Zinc Finger"/>
    <property type="match status" value="2"/>
</dbReference>
<feature type="compositionally biased region" description="Polar residues" evidence="9">
    <location>
        <begin position="8"/>
        <end position="22"/>
    </location>
</feature>
<keyword evidence="2" id="KW-0677">Repeat</keyword>
<dbReference type="GO" id="GO:0008270">
    <property type="term" value="F:zinc ion binding"/>
    <property type="evidence" value="ECO:0007669"/>
    <property type="project" value="UniProtKB-KW"/>
</dbReference>
<evidence type="ECO:0000256" key="7">
    <source>
        <dbReference type="ARBA" id="ARBA00023163"/>
    </source>
</evidence>
<dbReference type="FunFam" id="3.30.160.60:FF:000554">
    <property type="entry name" value="protein indeterminate-domain 12-like"/>
    <property type="match status" value="1"/>
</dbReference>
<dbReference type="EMBL" id="JAYMYQ010000003">
    <property type="protein sequence ID" value="KAK7345583.1"/>
    <property type="molecule type" value="Genomic_DNA"/>
</dbReference>
<dbReference type="InterPro" id="IPR013087">
    <property type="entry name" value="Znf_C2H2_type"/>
</dbReference>
<evidence type="ECO:0000256" key="5">
    <source>
        <dbReference type="ARBA" id="ARBA00023015"/>
    </source>
</evidence>
<name>A0AAN9M530_CANGL</name>
<dbReference type="Pfam" id="PF22992">
    <property type="entry name" value="C2CH-4th_BIRD-IDD"/>
    <property type="match status" value="1"/>
</dbReference>
<dbReference type="Pfam" id="PF00096">
    <property type="entry name" value="zf-C2H2"/>
    <property type="match status" value="1"/>
</dbReference>
<comment type="caution">
    <text evidence="11">The sequence shown here is derived from an EMBL/GenBank/DDBJ whole genome shotgun (WGS) entry which is preliminary data.</text>
</comment>
<evidence type="ECO:0000256" key="9">
    <source>
        <dbReference type="SAM" id="MobiDB-lite"/>
    </source>
</evidence>
<feature type="region of interest" description="Disordered" evidence="9">
    <location>
        <begin position="1"/>
        <end position="45"/>
    </location>
</feature>
<keyword evidence="7" id="KW-0804">Transcription</keyword>
<evidence type="ECO:0000256" key="2">
    <source>
        <dbReference type="ARBA" id="ARBA00022737"/>
    </source>
</evidence>
<dbReference type="InterPro" id="IPR036236">
    <property type="entry name" value="Znf_C2H2_sf"/>
</dbReference>
<dbReference type="PANTHER" id="PTHR10593">
    <property type="entry name" value="SERINE/THREONINE-PROTEIN KINASE RIO"/>
    <property type="match status" value="1"/>
</dbReference>
<keyword evidence="4" id="KW-0862">Zinc</keyword>
<keyword evidence="3 8" id="KW-0863">Zinc-finger</keyword>
<dbReference type="InterPro" id="IPR031140">
    <property type="entry name" value="IDD1-16"/>
</dbReference>
<evidence type="ECO:0000313" key="12">
    <source>
        <dbReference type="Proteomes" id="UP001367508"/>
    </source>
</evidence>
<evidence type="ECO:0000256" key="8">
    <source>
        <dbReference type="PROSITE-ProRule" id="PRU00042"/>
    </source>
</evidence>
<dbReference type="GO" id="GO:0005634">
    <property type="term" value="C:nucleus"/>
    <property type="evidence" value="ECO:0007669"/>
    <property type="project" value="TreeGrafter"/>
</dbReference>
<dbReference type="PANTHER" id="PTHR10593:SF231">
    <property type="entry name" value="PROTEIN INDETERMINATE-DOMAIN 13-RELATED"/>
    <property type="match status" value="1"/>
</dbReference>
<dbReference type="Proteomes" id="UP001367508">
    <property type="component" value="Unassembled WGS sequence"/>
</dbReference>
<keyword evidence="1" id="KW-0479">Metal-binding</keyword>
<evidence type="ECO:0000259" key="10">
    <source>
        <dbReference type="PROSITE" id="PS50157"/>
    </source>
</evidence>
<sequence length="520" mass="56311">MMPGDPFSLSTSIGAFTQEQNTNPNPKPNPPPKKKRNLPGTPDPDAEVIALSPKTLMATNRFICEICNKGFQRDQNLQLHRRGHNLPWKLRQRSNKEVRKKVYICPEKTCVHHDPARALGDLTGIKKHFSRKHGEKKWKCEKCSKKYAVQSDWKAHTKTCGTREYKCDCGTLFSRKDSFITHRAFCDALAEESARLTTVSTTNLNFKNEEGSNVMGSQQHGLNHGLIAAQGVHQNMGGIPQFGPPHGFRLDFNGMSAEQQQQRPSLSLWLNQGNPQMNNTNNSNSNPSDVGPNYMSSNSGLPHDIVQMAQANGLMGSSSIVSNFGGSNSNSANLSLSSMPIGKRGGEGVVELASIYNSESQNKASKSASPMSATALLQKAAQMGSTRTTNPSIFSGSFGLINSPSSQTTTLNNNNNNKNNNNNNNGMMLGSTSTAATAADFSSLTHSSNGFDQFVMQTNNVHEPVKLKLHSNAVEHNLTRDFLGVSGGGGAAGPQFLPQQLAKFASLGSPMGLTQFTTNQ</sequence>
<feature type="compositionally biased region" description="Low complexity" evidence="9">
    <location>
        <begin position="412"/>
        <end position="431"/>
    </location>
</feature>
<reference evidence="11 12" key="1">
    <citation type="submission" date="2024-01" db="EMBL/GenBank/DDBJ databases">
        <title>The genomes of 5 underutilized Papilionoideae crops provide insights into root nodulation and disease resistanc.</title>
        <authorList>
            <person name="Jiang F."/>
        </authorList>
    </citation>
    <scope>NUCLEOTIDE SEQUENCE [LARGE SCALE GENOMIC DNA]</scope>
    <source>
        <strain evidence="11">LVBAO_FW01</strain>
        <tissue evidence="11">Leaves</tissue>
    </source>
</reference>